<name>Q0WUY3_ARATH</name>
<dbReference type="EMBL" id="AK227000">
    <property type="protein sequence ID" value="BAE99065.1"/>
    <property type="molecule type" value="mRNA"/>
</dbReference>
<evidence type="ECO:0000256" key="1">
    <source>
        <dbReference type="SAM" id="MobiDB-lite"/>
    </source>
</evidence>
<protein>
    <submittedName>
        <fullName evidence="2">Uncharacterized protein</fullName>
    </submittedName>
</protein>
<proteinExistence type="evidence at transcript level"/>
<reference evidence="2" key="1">
    <citation type="submission" date="2006-07" db="EMBL/GenBank/DDBJ databases">
        <title>Large-scale analysis of RIKEN Arabidopsis full-length (RAFL) cDNAs.</title>
        <authorList>
            <person name="Totoki Y."/>
            <person name="Seki M."/>
            <person name="Ishida J."/>
            <person name="Nakajima M."/>
            <person name="Enju A."/>
            <person name="Morosawa T."/>
            <person name="Kamiya A."/>
            <person name="Narusaka M."/>
            <person name="Shin-i T."/>
            <person name="Nakagawa M."/>
            <person name="Sakamoto N."/>
            <person name="Oishi K."/>
            <person name="Kohara Y."/>
            <person name="Kobayashi M."/>
            <person name="Toyoda A."/>
            <person name="Sakaki Y."/>
            <person name="Sakurai T."/>
            <person name="Iida K."/>
            <person name="Akiyama K."/>
            <person name="Satou M."/>
            <person name="Toyoda T."/>
            <person name="Konagaya A."/>
            <person name="Carninci P."/>
            <person name="Kawai J."/>
            <person name="Hayashizaki Y."/>
            <person name="Shinozaki K."/>
        </authorList>
    </citation>
    <scope>NUCLEOTIDE SEQUENCE</scope>
</reference>
<sequence length="93" mass="9734">MAIGRTSLPPYSRAFHGSAGSSMAIGRTSLPPYSRTFHGSTGSSMAIGVDMVIIGLLTTGYGLSLGSESAKDWKSEDQNSTVSRSLSIFMKGN</sequence>
<accession>Q0WUY3</accession>
<organism evidence="2">
    <name type="scientific">Arabidopsis thaliana</name>
    <name type="common">Mouse-ear cress</name>
    <dbReference type="NCBI Taxonomy" id="3702"/>
    <lineage>
        <taxon>Eukaryota</taxon>
        <taxon>Viridiplantae</taxon>
        <taxon>Streptophyta</taxon>
        <taxon>Embryophyta</taxon>
        <taxon>Tracheophyta</taxon>
        <taxon>Spermatophyta</taxon>
        <taxon>Magnoliopsida</taxon>
        <taxon>eudicotyledons</taxon>
        <taxon>Gunneridae</taxon>
        <taxon>Pentapetalae</taxon>
        <taxon>rosids</taxon>
        <taxon>malvids</taxon>
        <taxon>Brassicales</taxon>
        <taxon>Brassicaceae</taxon>
        <taxon>Camelineae</taxon>
        <taxon>Arabidopsis</taxon>
    </lineage>
</organism>
<feature type="region of interest" description="Disordered" evidence="1">
    <location>
        <begin position="1"/>
        <end position="21"/>
    </location>
</feature>
<dbReference type="AlphaFoldDB" id="Q0WUY3"/>
<evidence type="ECO:0000313" key="2">
    <source>
        <dbReference type="EMBL" id="BAE99065.1"/>
    </source>
</evidence>